<sequence length="91" mass="10464">MLTVQDLRAYLRLTSDKLDQEIQDTMDAAKLDLASAGMNDVDNALVDMAIKLYARWKFNYADKADQYRRDYQELKAALALVYPQGEEDQNV</sequence>
<dbReference type="EMBL" id="DWZJ01000106">
    <property type="protein sequence ID" value="HJB14344.1"/>
    <property type="molecule type" value="Genomic_DNA"/>
</dbReference>
<evidence type="ECO:0000313" key="2">
    <source>
        <dbReference type="Proteomes" id="UP000823824"/>
    </source>
</evidence>
<reference evidence="1" key="1">
    <citation type="journal article" date="2021" name="PeerJ">
        <title>Extensive microbial diversity within the chicken gut microbiome revealed by metagenomics and culture.</title>
        <authorList>
            <person name="Gilroy R."/>
            <person name="Ravi A."/>
            <person name="Getino M."/>
            <person name="Pursley I."/>
            <person name="Horton D.L."/>
            <person name="Alikhan N.F."/>
            <person name="Baker D."/>
            <person name="Gharbi K."/>
            <person name="Hall N."/>
            <person name="Watson M."/>
            <person name="Adriaenssens E.M."/>
            <person name="Foster-Nyarko E."/>
            <person name="Jarju S."/>
            <person name="Secka A."/>
            <person name="Antonio M."/>
            <person name="Oren A."/>
            <person name="Chaudhuri R.R."/>
            <person name="La Ragione R."/>
            <person name="Hildebrand F."/>
            <person name="Pallen M.J."/>
        </authorList>
    </citation>
    <scope>NUCLEOTIDE SEQUENCE</scope>
    <source>
        <strain evidence="1">ChiBcec18-1249</strain>
    </source>
</reference>
<gene>
    <name evidence="1" type="ORF">H9787_11635</name>
</gene>
<evidence type="ECO:0008006" key="3">
    <source>
        <dbReference type="Google" id="ProtNLM"/>
    </source>
</evidence>
<dbReference type="AlphaFoldDB" id="A0A9D2RSB4"/>
<comment type="caution">
    <text evidence="1">The sequence shown here is derived from an EMBL/GenBank/DDBJ whole genome shotgun (WGS) entry which is preliminary data.</text>
</comment>
<proteinExistence type="predicted"/>
<dbReference type="Proteomes" id="UP000823824">
    <property type="component" value="Unassembled WGS sequence"/>
</dbReference>
<organism evidence="1 2">
    <name type="scientific">Candidatus Oscillibacter excrementigallinarum</name>
    <dbReference type="NCBI Taxonomy" id="2838716"/>
    <lineage>
        <taxon>Bacteria</taxon>
        <taxon>Bacillati</taxon>
        <taxon>Bacillota</taxon>
        <taxon>Clostridia</taxon>
        <taxon>Eubacteriales</taxon>
        <taxon>Oscillospiraceae</taxon>
        <taxon>Oscillibacter</taxon>
    </lineage>
</organism>
<name>A0A9D2RSB4_9FIRM</name>
<accession>A0A9D2RSB4</accession>
<evidence type="ECO:0000313" key="1">
    <source>
        <dbReference type="EMBL" id="HJB14344.1"/>
    </source>
</evidence>
<reference evidence="1" key="2">
    <citation type="submission" date="2021-04" db="EMBL/GenBank/DDBJ databases">
        <authorList>
            <person name="Gilroy R."/>
        </authorList>
    </citation>
    <scope>NUCLEOTIDE SEQUENCE</scope>
    <source>
        <strain evidence="1">ChiBcec18-1249</strain>
    </source>
</reference>
<protein>
    <recommendedName>
        <fullName evidence="3">DNA-packaging protein</fullName>
    </recommendedName>
</protein>